<dbReference type="EMBL" id="JAWWNJ010000017">
    <property type="protein sequence ID" value="KAK7038321.1"/>
    <property type="molecule type" value="Genomic_DNA"/>
</dbReference>
<dbReference type="Proteomes" id="UP001362999">
    <property type="component" value="Unassembled WGS sequence"/>
</dbReference>
<name>A0AAW0CJG1_9AGAR</name>
<reference evidence="1 2" key="1">
    <citation type="journal article" date="2024" name="J Genomics">
        <title>Draft genome sequencing and assembly of Favolaschia claudopus CIRM-BRFM 2984 isolated from oak limbs.</title>
        <authorList>
            <person name="Navarro D."/>
            <person name="Drula E."/>
            <person name="Chaduli D."/>
            <person name="Cazenave R."/>
            <person name="Ahrendt S."/>
            <person name="Wang J."/>
            <person name="Lipzen A."/>
            <person name="Daum C."/>
            <person name="Barry K."/>
            <person name="Grigoriev I.V."/>
            <person name="Favel A."/>
            <person name="Rosso M.N."/>
            <person name="Martin F."/>
        </authorList>
    </citation>
    <scope>NUCLEOTIDE SEQUENCE [LARGE SCALE GENOMIC DNA]</scope>
    <source>
        <strain evidence="1 2">CIRM-BRFM 2984</strain>
    </source>
</reference>
<dbReference type="AlphaFoldDB" id="A0AAW0CJG1"/>
<sequence length="415" mass="45395">MITLPQELIQVIVGLVDDLDTLKVCALLCTALVPFVQRILLRSLTIQQIGSGRWRSGQVHRGVLSIQGAHSALRASPHISSYIRQLKIRFTGPPLKSMEEGPLESVLSALKNIEDLIIYGSSGAPQSPLASSSLLATLRAVLQLPSLGRFGLVNVDPVPHSFLSLAMVYSRVALLQNIGLTPGASNARPTIVNPYLPPNSRLERLVLQGSISHPAMASVIAFLVDSGNPPLLHRVRTLQVSMLPGSQAPAQRILAAVSPTLEHLVIDYGDCYRSRQNDALQLPLLPALSSIELTLFLGWVRRLPPDIYLTVSALPDAIPSIRCIRLVFVLDSLEQQVPWQDPSSVFPLFDTRREWRQRLPQLRQLDCRLIFSGLESNPQNVLDTAHAEFAASMAARFPGLPGTGILSFTRGVLEE</sequence>
<accession>A0AAW0CJG1</accession>
<proteinExistence type="predicted"/>
<evidence type="ECO:0008006" key="3">
    <source>
        <dbReference type="Google" id="ProtNLM"/>
    </source>
</evidence>
<protein>
    <recommendedName>
        <fullName evidence="3">F-box domain-containing protein</fullName>
    </recommendedName>
</protein>
<evidence type="ECO:0000313" key="2">
    <source>
        <dbReference type="Proteomes" id="UP001362999"/>
    </source>
</evidence>
<comment type="caution">
    <text evidence="1">The sequence shown here is derived from an EMBL/GenBank/DDBJ whole genome shotgun (WGS) entry which is preliminary data.</text>
</comment>
<keyword evidence="2" id="KW-1185">Reference proteome</keyword>
<gene>
    <name evidence="1" type="ORF">R3P38DRAFT_2905629</name>
</gene>
<organism evidence="1 2">
    <name type="scientific">Favolaschia claudopus</name>
    <dbReference type="NCBI Taxonomy" id="2862362"/>
    <lineage>
        <taxon>Eukaryota</taxon>
        <taxon>Fungi</taxon>
        <taxon>Dikarya</taxon>
        <taxon>Basidiomycota</taxon>
        <taxon>Agaricomycotina</taxon>
        <taxon>Agaricomycetes</taxon>
        <taxon>Agaricomycetidae</taxon>
        <taxon>Agaricales</taxon>
        <taxon>Marasmiineae</taxon>
        <taxon>Mycenaceae</taxon>
        <taxon>Favolaschia</taxon>
    </lineage>
</organism>
<evidence type="ECO:0000313" key="1">
    <source>
        <dbReference type="EMBL" id="KAK7038321.1"/>
    </source>
</evidence>